<dbReference type="Gene3D" id="1.10.443.10">
    <property type="entry name" value="Intergrase catalytic core"/>
    <property type="match status" value="1"/>
</dbReference>
<dbReference type="RefSeq" id="WP_381442534.1">
    <property type="nucleotide sequence ID" value="NZ_JBHSNP010000009.1"/>
</dbReference>
<dbReference type="SUPFAM" id="SSF56349">
    <property type="entry name" value="DNA breaking-rejoining enzymes"/>
    <property type="match status" value="1"/>
</dbReference>
<sequence length="405" mass="47588">MKKEHLIVMIEKTFEKARKKNGGEYADNSYLSRMKTYVNQKITEKVIELGNEKYYNPKFWKGSWMDEYVEESIDRYHADELSATRIEGMIHAVHAFASAVKEFKTFGKGTKKVRVGLKGGVKQKEGQLNRLHEEGVIDSKDHVTSMKPKGDELERVKAAIPNTVRNYDSIIKALDSQSHTGGRIKAELRLRVGDIDYVNKTKKYKKDKHGFNRRVQIKDEFLDFYREMERGKPKGAPLYPFFDRQGKQMDDDSASRHAQEILKIAVDKAGVNYEKVIEKQNRDGSKREVTVEMRFTSHSNRRGFAQGEYDKTRYWKKSKIIEAIGEYLNLQGSNKEKIIARIDNERDRLNYRNIKYRKPKRDFTWEQLRMLYVALQLGHSRIDIGKRYVDTDEPIWKRKKKLKTE</sequence>
<name>A0ABW0TTV3_9BACL</name>
<dbReference type="Proteomes" id="UP001596071">
    <property type="component" value="Unassembled WGS sequence"/>
</dbReference>
<keyword evidence="3" id="KW-1185">Reference proteome</keyword>
<protein>
    <recommendedName>
        <fullName evidence="4">Phage integrase family protein</fullName>
    </recommendedName>
</protein>
<evidence type="ECO:0008006" key="4">
    <source>
        <dbReference type="Google" id="ProtNLM"/>
    </source>
</evidence>
<proteinExistence type="predicted"/>
<reference evidence="3" key="1">
    <citation type="journal article" date="2019" name="Int. J. Syst. Evol. Microbiol.">
        <title>The Global Catalogue of Microorganisms (GCM) 10K type strain sequencing project: providing services to taxonomists for standard genome sequencing and annotation.</title>
        <authorList>
            <consortium name="The Broad Institute Genomics Platform"/>
            <consortium name="The Broad Institute Genome Sequencing Center for Infectious Disease"/>
            <person name="Wu L."/>
            <person name="Ma J."/>
        </authorList>
    </citation>
    <scope>NUCLEOTIDE SEQUENCE [LARGE SCALE GENOMIC DNA]</scope>
    <source>
        <strain evidence="3">KACC 11299</strain>
    </source>
</reference>
<evidence type="ECO:0000313" key="2">
    <source>
        <dbReference type="EMBL" id="MFC5602444.1"/>
    </source>
</evidence>
<dbReference type="EMBL" id="JBHSNP010000009">
    <property type="protein sequence ID" value="MFC5602444.1"/>
    <property type="molecule type" value="Genomic_DNA"/>
</dbReference>
<dbReference type="InterPro" id="IPR013762">
    <property type="entry name" value="Integrase-like_cat_sf"/>
</dbReference>
<organism evidence="2 3">
    <name type="scientific">Sporosarcina koreensis</name>
    <dbReference type="NCBI Taxonomy" id="334735"/>
    <lineage>
        <taxon>Bacteria</taxon>
        <taxon>Bacillati</taxon>
        <taxon>Bacillota</taxon>
        <taxon>Bacilli</taxon>
        <taxon>Bacillales</taxon>
        <taxon>Caryophanaceae</taxon>
        <taxon>Sporosarcina</taxon>
    </lineage>
</organism>
<evidence type="ECO:0000256" key="1">
    <source>
        <dbReference type="ARBA" id="ARBA00023172"/>
    </source>
</evidence>
<dbReference type="InterPro" id="IPR011010">
    <property type="entry name" value="DNA_brk_join_enz"/>
</dbReference>
<evidence type="ECO:0000313" key="3">
    <source>
        <dbReference type="Proteomes" id="UP001596071"/>
    </source>
</evidence>
<comment type="caution">
    <text evidence="2">The sequence shown here is derived from an EMBL/GenBank/DDBJ whole genome shotgun (WGS) entry which is preliminary data.</text>
</comment>
<accession>A0ABW0TTV3</accession>
<keyword evidence="1" id="KW-0233">DNA recombination</keyword>
<gene>
    <name evidence="2" type="ORF">ACFPTP_04360</name>
</gene>